<feature type="region of interest" description="Disordered" evidence="2">
    <location>
        <begin position="2688"/>
        <end position="2772"/>
    </location>
</feature>
<dbReference type="Pfam" id="PF10344">
    <property type="entry name" value="Hobbit"/>
    <property type="match status" value="1"/>
</dbReference>
<name>A0A1X2J0R5_9FUNG</name>
<dbReference type="InterPro" id="IPR019449">
    <property type="entry name" value="FMP27_WPPW_RBG"/>
</dbReference>
<reference evidence="7 8" key="1">
    <citation type="submission" date="2016-07" db="EMBL/GenBank/DDBJ databases">
        <title>Pervasive Adenine N6-methylation of Active Genes in Fungi.</title>
        <authorList>
            <consortium name="DOE Joint Genome Institute"/>
            <person name="Mondo S.J."/>
            <person name="Dannebaum R.O."/>
            <person name="Kuo R.C."/>
            <person name="Labutti K."/>
            <person name="Haridas S."/>
            <person name="Kuo A."/>
            <person name="Salamov A."/>
            <person name="Ahrendt S.R."/>
            <person name="Lipzen A."/>
            <person name="Sullivan W."/>
            <person name="Andreopoulos W.B."/>
            <person name="Clum A."/>
            <person name="Lindquist E."/>
            <person name="Daum C."/>
            <person name="Ramamoorthy G.K."/>
            <person name="Gryganskyi A."/>
            <person name="Culley D."/>
            <person name="Magnuson J.K."/>
            <person name="James T.Y."/>
            <person name="O'Malley M.A."/>
            <person name="Stajich J.E."/>
            <person name="Spatafora J.W."/>
            <person name="Visel A."/>
            <person name="Grigoriev I.V."/>
        </authorList>
    </citation>
    <scope>NUCLEOTIDE SEQUENCE [LARGE SCALE GENOMIC DNA]</scope>
    <source>
        <strain evidence="7 8">NRRL 1336</strain>
    </source>
</reference>
<feature type="domain" description="FMP27 SW motif-containing RBG unit" evidence="5">
    <location>
        <begin position="1169"/>
        <end position="1301"/>
    </location>
</feature>
<feature type="region of interest" description="Disordered" evidence="2">
    <location>
        <begin position="202"/>
        <end position="225"/>
    </location>
</feature>
<feature type="compositionally biased region" description="Basic and acidic residues" evidence="2">
    <location>
        <begin position="2616"/>
        <end position="2625"/>
    </location>
</feature>
<dbReference type="Proteomes" id="UP000193560">
    <property type="component" value="Unassembled WGS sequence"/>
</dbReference>
<evidence type="ECO:0000259" key="6">
    <source>
        <dbReference type="SMART" id="SM01216"/>
    </source>
</evidence>
<evidence type="ECO:0000259" key="5">
    <source>
        <dbReference type="SMART" id="SM01215"/>
    </source>
</evidence>
<dbReference type="EMBL" id="MCGE01000001">
    <property type="protein sequence ID" value="ORZ25365.1"/>
    <property type="molecule type" value="Genomic_DNA"/>
</dbReference>
<dbReference type="InterPro" id="IPR019415">
    <property type="entry name" value="FMP27_SW_RBG"/>
</dbReference>
<dbReference type="InterPro" id="IPR045167">
    <property type="entry name" value="Hobbit"/>
</dbReference>
<evidence type="ECO:0000256" key="2">
    <source>
        <dbReference type="SAM" id="MobiDB-lite"/>
    </source>
</evidence>
<feature type="compositionally biased region" description="Acidic residues" evidence="2">
    <location>
        <begin position="1867"/>
        <end position="1878"/>
    </location>
</feature>
<feature type="region of interest" description="Disordered" evidence="2">
    <location>
        <begin position="3017"/>
        <end position="3055"/>
    </location>
</feature>
<feature type="domain" description="FMP27/BLTP2/Hobbit GFWDK motif-containing RBG unit" evidence="4">
    <location>
        <begin position="1319"/>
        <end position="1477"/>
    </location>
</feature>
<dbReference type="PANTHER" id="PTHR15678">
    <property type="entry name" value="ANTIGEN MLAA-22-RELATED"/>
    <property type="match status" value="1"/>
</dbReference>
<feature type="region of interest" description="Disordered" evidence="2">
    <location>
        <begin position="318"/>
        <end position="339"/>
    </location>
</feature>
<dbReference type="OrthoDB" id="1562405at2759"/>
<feature type="coiled-coil region" evidence="1">
    <location>
        <begin position="1967"/>
        <end position="2001"/>
    </location>
</feature>
<keyword evidence="3" id="KW-0472">Membrane</keyword>
<feature type="region of interest" description="Disordered" evidence="2">
    <location>
        <begin position="2616"/>
        <end position="2668"/>
    </location>
</feature>
<keyword evidence="3" id="KW-0812">Transmembrane</keyword>
<organism evidence="7 8">
    <name type="scientific">Absidia repens</name>
    <dbReference type="NCBI Taxonomy" id="90262"/>
    <lineage>
        <taxon>Eukaryota</taxon>
        <taxon>Fungi</taxon>
        <taxon>Fungi incertae sedis</taxon>
        <taxon>Mucoromycota</taxon>
        <taxon>Mucoromycotina</taxon>
        <taxon>Mucoromycetes</taxon>
        <taxon>Mucorales</taxon>
        <taxon>Cunninghamellaceae</taxon>
        <taxon>Absidia</taxon>
    </lineage>
</organism>
<evidence type="ECO:0000256" key="3">
    <source>
        <dbReference type="SAM" id="Phobius"/>
    </source>
</evidence>
<evidence type="ECO:0000313" key="8">
    <source>
        <dbReference type="Proteomes" id="UP000193560"/>
    </source>
</evidence>
<keyword evidence="8" id="KW-1185">Reference proteome</keyword>
<dbReference type="SMART" id="SM01216">
    <property type="entry name" value="Fmp27_WPPW"/>
    <property type="match status" value="1"/>
</dbReference>
<protein>
    <submittedName>
        <fullName evidence="7">Golgi-body localization protein domain-domain-containing protein</fullName>
    </submittedName>
</protein>
<evidence type="ECO:0000313" key="7">
    <source>
        <dbReference type="EMBL" id="ORZ25365.1"/>
    </source>
</evidence>
<comment type="caution">
    <text evidence="7">The sequence shown here is derived from an EMBL/GenBank/DDBJ whole genome shotgun (WGS) entry which is preliminary data.</text>
</comment>
<dbReference type="SMART" id="SM01215">
    <property type="entry name" value="Fmp27_SW"/>
    <property type="match status" value="1"/>
</dbReference>
<proteinExistence type="predicted"/>
<keyword evidence="3" id="KW-1133">Transmembrane helix</keyword>
<feature type="compositionally biased region" description="Basic and acidic residues" evidence="2">
    <location>
        <begin position="2912"/>
        <end position="2927"/>
    </location>
</feature>
<dbReference type="PANTHER" id="PTHR15678:SF6">
    <property type="entry name" value="BRIDGE-LIKE LIPID TRANSFER PROTEIN FAMILY MEMBER 2"/>
    <property type="match status" value="1"/>
</dbReference>
<feature type="region of interest" description="Disordered" evidence="2">
    <location>
        <begin position="828"/>
        <end position="848"/>
    </location>
</feature>
<feature type="compositionally biased region" description="Polar residues" evidence="2">
    <location>
        <begin position="2626"/>
        <end position="2655"/>
    </location>
</feature>
<feature type="transmembrane region" description="Helical" evidence="3">
    <location>
        <begin position="6"/>
        <end position="30"/>
    </location>
</feature>
<feature type="region of interest" description="Disordered" evidence="2">
    <location>
        <begin position="2893"/>
        <end position="2927"/>
    </location>
</feature>
<feature type="compositionally biased region" description="Polar residues" evidence="2">
    <location>
        <begin position="2733"/>
        <end position="2745"/>
    </location>
</feature>
<sequence length="3055" mass="345931">MSLSIFHYVIILVVLLFARLLFRWIIALFFQLRFGQIGFFSISRIRYCQKTKGPTPTEKFSLFVGKLKLRIKRPTSTLSTAWITIHIEDVQFSVLNLQSILNSPSTTINNTDPPSALSRRISRMGNLPHIPWWYSISVVKHIVKFTSALPAQFLMAGLANYVDVQLDGLQVVIEATDVLKIDTVNLSSILFAAVDQQTHQVDRNNDANSDSTPPSTDSPSFTLETDQPHQFLNAGHQRHSLKRAQHLFKEKFFEIILQVGPISVGEQGLLLPQGGRIAISCHLSAGCLTLKDVDTSLHVDAFNLHLDRLLNLQTLVQQRKGPKHANSAPPPQLSSRRHGKRKQAYLMEMIRSMAVSISNIRVVKEYHGGNSLGVDVDYINAMASMSSRVSGRKKAMGNLCSLQLEMEHINCLVYEAARSNASTRLVALPEVNLTGSFPMLQNDLNNSMGIEDDDDGPNQQVVQAALTLTDPAIRIGLDRIKLLESMLARSTSTDTNDDHPAATSTKHTSSDIKHKRLPKLALMLKLESPRLEFMICDENEGFAEKKYALGIIQWSTILMDATGEYVLQSQVRSPLLSMDKQQRPMDTTSRLRKRKQNGLRWTKLFRNSWRFRQRDDGDADQKQTNWVYNATARMAVHDMEITVNKSDTTASHPLFSIQAMESAIGTCLPTLNTDDGFVMVVWNMKSERNEVDININSPSLFPCAILPSGDSSLLVLDIWLGVINQLQQFRPKKQSAQSVQPSGSSGTTAKKVNLLMENWLQWFRFNVVVCHGKLMVEGFDKGINGERKVPDGYIDNAPKQDIYVSVMTSIERVVLCYHGASHKSDHLMSDSPGLGSGTTSLGDSGSADDMTGLSKSSLQGTIQGLKVVRSFGKQRIRDSKLNALIVWMPRLTTTLSIGCSSDICVFTLTAIMKHCGIHFTATNHYAILLVLHALRGIKNSIKTANMESSASMPATNDLKASAKPKWWTMRKVQLQLNRSDIRVTLPRNVGLFLRLDGARMEMVDQGQPLVNIRNATLFGVAVNDDTKWDQLLELDNLRYSLEKQRDALGKPVNQLCMAKLYLRIPYRYVVADLVDNGVSLIKYFKAMDPRLCGTKPFTYFGPTLTNEPLSIPRIRICCDRLTVQFEDDPFEARLRMIWRTGLVEQRSRLDVLDAFEVKARTEGEDRVQQARQRLNEHNSNTWMKHINVAMQQETFVFDKLRNQDYRSSAEGFSIRPLSHQQHLEQDTDTNDTDYDSLLDSAAYSLFDIDVIDLPRNFPLFDFTICSSNLDIRPPDFPLDQTRQFIHNIGKGVPLDTNFTTLAPFHLDWCGGETWAQLRDYPVPFMHVSAGPQSLDERKADSNKTKAWTLSGDYVFGDQAGDLDSTRTVKVTILNDNGIHYTMDAVRVASPPKFYSIVKIDVHTPKLSNICWCVPYQPAIQDLSRTMDTFTRPPVDPSQKVGLWDKIRLMIHTQSTISFIGGGDLALVLKGSRDPYDLTDRGFGLAKLWKKNVVWLMGHDNPQGEFMQVLSQDLLFGVPDLVNGGYRVPHLLLPPEERTIIADAISQSRNNENYRMSAPESVTLEDNDDAFGISDTENDDDNETIRKEFLKVALRFTGGIRMGLGCHLERLCVGDCEECHGNQERCRHLYFRPHYLVKYKSPRAVAEMGARGKNYDAFAGFRSDFIHFSISIIKLSENEYNQSPLYNYDTSGTLVNALYLSPGFLDHFLATLRLFGGNMSYPLRTGSLYPRVDMRSPKKFGAHMQSMKYKVVVNPLRLGYFYKDDNLVDGGKAYLTGHGDTVGLKGHVKTFSIDIHQQREQVKVHNDNQKSDKVLLKRTKPGWQINEAEVELRNIDLRVVRACYSNLDSMHMDDDNPLDTNDTSDGVSGEEEVDPDFMDGTDGRADENEVDSTWVDMEDFVEINVVTPETIPKVQVLPFAFSPCMYYIKQNDPDDVEKYRYLRGTHDCIIGTAADTREMQLSLLKERSQNIDVQIRKHQTRLNNVERKLAEKSDDRDLLKEQSKTIVEKTEILFEKRNVLRSYLRDLASNTKPGRTHDSGTKHPAHSDSTIFGEDSIARWEEKMGHFKVRYIVHNPQIIWNNSVRNIVYHFMDLQARKRALSYYMSARAVKFLRDVTKKHHKQRRFKTGQFFVEDDEDGLDSDTVQQLLEQLISEQTTKFYAQNETETPTSTGGLDSDHVDMCNNENVKNPDRQLASIPTGYSMKSSYLIDLLNPQVSLQSDCDPDNLVLMSNERMQVKAFSITEDKEMDMEMQLVKDRTIVSLDNTQFFVAKKEQFDTVDLLLDNHYGAKGHEHWLTWIPSEMLISYVKLSDKFQRVGTQLSPTIQIDQYNRLRLKTHSALFTRYLPFEERCDSVHLNFPNLALTADSAQYNAIYEVVVDLLLYKEPAKKERLERLHEIMLAADQGSLYDATENIVELQHRVRHCMGLRDQYQQNITLLDQDHLEEFRKVRLALQDSCEDLYLGMEAFKLLQTNIRNDHNNEASDSWKFVFSAAKLSWEMRIDSETPFCEWNLNNTTFTLVSKEDHSHINTVEVDLLQVKNTSANHVYTDVLSPFVDQRNKLPDFSRHKMLRCYLEALAPVGGIPVIQHLEINLFPLRLQMTYDFGKAMASYLFPAERRQKDPKDTQQSTISTQGNINNTSSSLSGSPNNATFPVNGSNGGGSDANSISSDVLQKSVSANLDTKDKDSLVLKNGTGYPRSATTDNLQSTSTADVPMTPTSSSTQATRDAFEVTESSNINNDNNSMALLGPPTPPQTKASKRNKQKETHLSDDLSVMKKRASGNRTFILVKIPGTKHCLTYKGPKEKNIEDLRDFAFQQPYLEYRNKTWSWFELLSNIKRDFMRAALVHNSRALLKEKLTIRRHPRSDLVGNGTMTESNFFSAVIPATAEISPRQSTYDWEDGSGDSDSDDLDNNKDDSSLHSATSHEVDLDTFAEQKQPTSSSGHSNLSWTHKFKRKIAIKPEASEHIQPSYSALETSIKKKQDTSAMEELTTKGRLLMGKHYQGPTLSSVPSASHIINVSSSPTSLHPYQHQQQQQRHQHHKKDNASCRSGRSV</sequence>
<evidence type="ECO:0000256" key="1">
    <source>
        <dbReference type="SAM" id="Coils"/>
    </source>
</evidence>
<evidence type="ECO:0000259" key="4">
    <source>
        <dbReference type="SMART" id="SM01214"/>
    </source>
</evidence>
<dbReference type="InterPro" id="IPR019441">
    <property type="entry name" value="FMP27/BLTP2/Hobbit_GFWDK_RBG"/>
</dbReference>
<gene>
    <name evidence="7" type="ORF">BCR42DRAFT_340375</name>
</gene>
<feature type="compositionally biased region" description="Polar residues" evidence="2">
    <location>
        <begin position="2700"/>
        <end position="2726"/>
    </location>
</feature>
<feature type="region of interest" description="Disordered" evidence="2">
    <location>
        <begin position="490"/>
        <end position="510"/>
    </location>
</feature>
<feature type="region of interest" description="Disordered" evidence="2">
    <location>
        <begin position="1850"/>
        <end position="1887"/>
    </location>
</feature>
<feature type="compositionally biased region" description="Low complexity" evidence="2">
    <location>
        <begin position="209"/>
        <end position="220"/>
    </location>
</feature>
<dbReference type="SMART" id="SM01214">
    <property type="entry name" value="Fmp27_GFWDK"/>
    <property type="match status" value="1"/>
</dbReference>
<accession>A0A1X2J0R5</accession>
<feature type="region of interest" description="Disordered" evidence="2">
    <location>
        <begin position="2029"/>
        <end position="2048"/>
    </location>
</feature>
<feature type="compositionally biased region" description="Low complexity" evidence="2">
    <location>
        <begin position="829"/>
        <end position="845"/>
    </location>
</feature>
<feature type="domain" description="FMP27 WPPW motif-containing RBG unit" evidence="6">
    <location>
        <begin position="1782"/>
        <end position="2304"/>
    </location>
</feature>
<feature type="compositionally biased region" description="Acidic residues" evidence="2">
    <location>
        <begin position="2898"/>
        <end position="2911"/>
    </location>
</feature>
<dbReference type="STRING" id="90262.A0A1X2J0R5"/>
<feature type="compositionally biased region" description="Polar residues" evidence="2">
    <location>
        <begin position="3017"/>
        <end position="3028"/>
    </location>
</feature>
<keyword evidence="1" id="KW-0175">Coiled coil</keyword>